<accession>A6GCX5</accession>
<dbReference type="Proteomes" id="UP000005801">
    <property type="component" value="Unassembled WGS sequence"/>
</dbReference>
<protein>
    <submittedName>
        <fullName evidence="2">Putative lipoprotein</fullName>
    </submittedName>
</protein>
<dbReference type="AlphaFoldDB" id="A6GCX5"/>
<organism evidence="2 3">
    <name type="scientific">Plesiocystis pacifica SIR-1</name>
    <dbReference type="NCBI Taxonomy" id="391625"/>
    <lineage>
        <taxon>Bacteria</taxon>
        <taxon>Pseudomonadati</taxon>
        <taxon>Myxococcota</taxon>
        <taxon>Polyangia</taxon>
        <taxon>Nannocystales</taxon>
        <taxon>Nannocystaceae</taxon>
        <taxon>Plesiocystis</taxon>
    </lineage>
</organism>
<dbReference type="InterPro" id="IPR032466">
    <property type="entry name" value="Metal_Hydrolase"/>
</dbReference>
<dbReference type="SUPFAM" id="SSF51556">
    <property type="entry name" value="Metallo-dependent hydrolases"/>
    <property type="match status" value="1"/>
</dbReference>
<comment type="caution">
    <text evidence="2">The sequence shown here is derived from an EMBL/GenBank/DDBJ whole genome shotgun (WGS) entry which is preliminary data.</text>
</comment>
<dbReference type="EMBL" id="ABCS01000068">
    <property type="protein sequence ID" value="EDM76299.1"/>
    <property type="molecule type" value="Genomic_DNA"/>
</dbReference>
<dbReference type="GO" id="GO:0016810">
    <property type="term" value="F:hydrolase activity, acting on carbon-nitrogen (but not peptide) bonds"/>
    <property type="evidence" value="ECO:0007669"/>
    <property type="project" value="InterPro"/>
</dbReference>
<dbReference type="CDD" id="cd01300">
    <property type="entry name" value="YtcJ_like"/>
    <property type="match status" value="1"/>
</dbReference>
<dbReference type="Gene3D" id="3.20.20.140">
    <property type="entry name" value="Metal-dependent hydrolases"/>
    <property type="match status" value="1"/>
</dbReference>
<gene>
    <name evidence="2" type="ORF">PPSIR1_07902</name>
</gene>
<name>A6GCX5_9BACT</name>
<dbReference type="PANTHER" id="PTHR22642:SF2">
    <property type="entry name" value="PROTEIN LONG AFTER FAR-RED 3"/>
    <property type="match status" value="1"/>
</dbReference>
<dbReference type="Pfam" id="PF07969">
    <property type="entry name" value="Amidohydro_3"/>
    <property type="match status" value="1"/>
</dbReference>
<evidence type="ECO:0000259" key="1">
    <source>
        <dbReference type="Pfam" id="PF07969"/>
    </source>
</evidence>
<evidence type="ECO:0000313" key="2">
    <source>
        <dbReference type="EMBL" id="EDM76299.1"/>
    </source>
</evidence>
<sequence length="621" mass="65976">MFSILAGLSALGCANGPGLQSQGPPQDPVVYVLPGPGEANPGGIVTLDPRAPRVEAMAVAGGKIVATGSAADIQGNYFGAPVIRLPGAVVLPGIIDSHTHARQLGMDALRVDVSECETVACMVERLVAEPAPTGDRWLVGQGWDEGAWANGGYPDRAELDAAFPETPVVLYSRHGFATLANGAALERAAIGARTPNPAGGTILRDPEGRATGVLLAGAQALVRDRVPPPDLAQREAAITAALWRLAAAGVTTIHEAGVGQEDLRAFVSLAERDFDTLQGLSGDLITDPATLSIQLDPSAPGDIDWGLPIRVYTLLDGNDPQLVAEALERGPIVDPRDRLVARGFKVFYDGSLGSRTALLAQPYADDPHNQAHPAERISPRAIEDLAEGALERGFQLAVHSIGDAANATVLDIYQRVLERHGGASAHDHRWRLEHAQVMHERDFQRTARLGVIASMQPSHAVGDSAWAEQRLGPTRVRRAYAWRRFLDADAHLIFSSDLPGEPWTPVETLYFAVNRTRLPTDPGYDPGALPFYGDQAVSLDEALTAMTLEGAFAGFAEGRLGALVPGAWADFIVLDADPWVLRPKQLADLEVLGTYVAGVELRIPPKARLDGPAEDTAAPSQ</sequence>
<dbReference type="InterPro" id="IPR011059">
    <property type="entry name" value="Metal-dep_hydrolase_composite"/>
</dbReference>
<dbReference type="STRING" id="391625.PPSIR1_07902"/>
<dbReference type="PANTHER" id="PTHR22642">
    <property type="entry name" value="IMIDAZOLONEPROPIONASE"/>
    <property type="match status" value="1"/>
</dbReference>
<reference evidence="2 3" key="1">
    <citation type="submission" date="2007-06" db="EMBL/GenBank/DDBJ databases">
        <authorList>
            <person name="Shimkets L."/>
            <person name="Ferriera S."/>
            <person name="Johnson J."/>
            <person name="Kravitz S."/>
            <person name="Beeson K."/>
            <person name="Sutton G."/>
            <person name="Rogers Y.-H."/>
            <person name="Friedman R."/>
            <person name="Frazier M."/>
            <person name="Venter J.C."/>
        </authorList>
    </citation>
    <scope>NUCLEOTIDE SEQUENCE [LARGE SCALE GENOMIC DNA]</scope>
    <source>
        <strain evidence="2 3">SIR-1</strain>
    </source>
</reference>
<dbReference type="InterPro" id="IPR033932">
    <property type="entry name" value="YtcJ-like"/>
</dbReference>
<dbReference type="Gene3D" id="2.30.40.10">
    <property type="entry name" value="Urease, subunit C, domain 1"/>
    <property type="match status" value="1"/>
</dbReference>
<dbReference type="Gene3D" id="3.10.310.70">
    <property type="match status" value="1"/>
</dbReference>
<keyword evidence="2" id="KW-0449">Lipoprotein</keyword>
<dbReference type="eggNOG" id="COG1574">
    <property type="taxonomic scope" value="Bacteria"/>
</dbReference>
<dbReference type="SUPFAM" id="SSF51338">
    <property type="entry name" value="Composite domain of metallo-dependent hydrolases"/>
    <property type="match status" value="1"/>
</dbReference>
<keyword evidence="3" id="KW-1185">Reference proteome</keyword>
<proteinExistence type="predicted"/>
<feature type="domain" description="Amidohydrolase 3" evidence="1">
    <location>
        <begin position="84"/>
        <end position="599"/>
    </location>
</feature>
<dbReference type="InterPro" id="IPR013108">
    <property type="entry name" value="Amidohydro_3"/>
</dbReference>
<evidence type="ECO:0000313" key="3">
    <source>
        <dbReference type="Proteomes" id="UP000005801"/>
    </source>
</evidence>